<dbReference type="Pfam" id="PF12902">
    <property type="entry name" value="Ferritin-like"/>
    <property type="match status" value="1"/>
</dbReference>
<keyword evidence="3" id="KW-1185">Reference proteome</keyword>
<dbReference type="Proteomes" id="UP001597509">
    <property type="component" value="Unassembled WGS sequence"/>
</dbReference>
<dbReference type="RefSeq" id="WP_380920473.1">
    <property type="nucleotide sequence ID" value="NZ_JBHUPE010000004.1"/>
</dbReference>
<accession>A0ABW5YVH8</accession>
<organism evidence="2 3">
    <name type="scientific">Sphingobacterium anhuiense</name>
    <dbReference type="NCBI Taxonomy" id="493780"/>
    <lineage>
        <taxon>Bacteria</taxon>
        <taxon>Pseudomonadati</taxon>
        <taxon>Bacteroidota</taxon>
        <taxon>Sphingobacteriia</taxon>
        <taxon>Sphingobacteriales</taxon>
        <taxon>Sphingobacteriaceae</taxon>
        <taxon>Sphingobacterium</taxon>
    </lineage>
</organism>
<evidence type="ECO:0000313" key="3">
    <source>
        <dbReference type="Proteomes" id="UP001597509"/>
    </source>
</evidence>
<sequence length="575" mass="65436">MNNLKDLFRKTAGLKGTASFADAQKDPSTNFLNDADPVTEEKTGQLLGLFNVLRTLTDETTTAPPEVNESESTLTSIQTEFVAKDDNPLILLHFILQQADSTEHAIIAVKQFLEKSVTGKKMVLELLDLLLLIDAELEHRLMIEYLYAAYSIDVETQNTTLKPLLIEWQQMLTSIAREEMGHLISVQNVRKSLGLNIYFNVKYLSELTRIFPYISQLEPFSKTSLAKYIFAESPPKWIESDDPNAIRVRQLLDAEIGSEDNKLTNDVDSLREYVTQYGYPISALFKVMLFILEHLTTEDDFKIASVTQQAKPEQWNRGYTSDERSVNINGTVHKMTASNVLVETAMTRWECVQAIQAVAEQGENANEDTVYTDETTHFNRFLKIFKYWDSHEGSDFNPSKNMATNPYVGEDTDLTKGTEHTKIEDPLTQKWARLFNLRYNLLLTFIEHSFHIETNCPNPSSSFKGLVINNSFGEMYNLKALSHVISGLKMSTTHDLLAGPPFQIHPIQEKRYLNVVKEKATYTDYPALYRTFIEDSKDLIQTIPDHETIAFLNTMQNADQELLALLPNQQSTAVL</sequence>
<name>A0ABW5YVH8_9SPHI</name>
<feature type="domain" description="Iminophenyl-pyruvate dimer synthase" evidence="1">
    <location>
        <begin position="135"/>
        <end position="385"/>
    </location>
</feature>
<evidence type="ECO:0000313" key="2">
    <source>
        <dbReference type="EMBL" id="MFD2904468.1"/>
    </source>
</evidence>
<dbReference type="InterPro" id="IPR026820">
    <property type="entry name" value="VioB/RebD_dom"/>
</dbReference>
<dbReference type="InterPro" id="IPR012347">
    <property type="entry name" value="Ferritin-like"/>
</dbReference>
<reference evidence="3" key="1">
    <citation type="journal article" date="2019" name="Int. J. Syst. Evol. Microbiol.">
        <title>The Global Catalogue of Microorganisms (GCM) 10K type strain sequencing project: providing services to taxonomists for standard genome sequencing and annotation.</title>
        <authorList>
            <consortium name="The Broad Institute Genomics Platform"/>
            <consortium name="The Broad Institute Genome Sequencing Center for Infectious Disease"/>
            <person name="Wu L."/>
            <person name="Ma J."/>
        </authorList>
    </citation>
    <scope>NUCLEOTIDE SEQUENCE [LARGE SCALE GENOMIC DNA]</scope>
    <source>
        <strain evidence="3">KCTC 22209</strain>
    </source>
</reference>
<proteinExistence type="predicted"/>
<dbReference type="Gene3D" id="1.20.1260.10">
    <property type="match status" value="1"/>
</dbReference>
<gene>
    <name evidence="2" type="ORF">ACFS6I_11065</name>
</gene>
<dbReference type="EMBL" id="JBHUPE010000004">
    <property type="protein sequence ID" value="MFD2904468.1"/>
    <property type="molecule type" value="Genomic_DNA"/>
</dbReference>
<protein>
    <submittedName>
        <fullName evidence="2">Ferritin-like domain-containing protein</fullName>
    </submittedName>
</protein>
<evidence type="ECO:0000259" key="1">
    <source>
        <dbReference type="Pfam" id="PF12902"/>
    </source>
</evidence>
<comment type="caution">
    <text evidence="2">The sequence shown here is derived from an EMBL/GenBank/DDBJ whole genome shotgun (WGS) entry which is preliminary data.</text>
</comment>